<evidence type="ECO:0000313" key="5">
    <source>
        <dbReference type="EMBL" id="MDR6939507.1"/>
    </source>
</evidence>
<dbReference type="Gene3D" id="3.40.50.300">
    <property type="entry name" value="P-loop containing nucleotide triphosphate hydrolases"/>
    <property type="match status" value="1"/>
</dbReference>
<dbReference type="SUPFAM" id="SSF52540">
    <property type="entry name" value="P-loop containing nucleoside triphosphate hydrolases"/>
    <property type="match status" value="1"/>
</dbReference>
<dbReference type="RefSeq" id="WP_309956223.1">
    <property type="nucleotide sequence ID" value="NZ_CP136414.1"/>
</dbReference>
<dbReference type="GO" id="GO:0005524">
    <property type="term" value="F:ATP binding"/>
    <property type="evidence" value="ECO:0007669"/>
    <property type="project" value="UniProtKB-KW"/>
</dbReference>
<dbReference type="InterPro" id="IPR003439">
    <property type="entry name" value="ABC_transporter-like_ATP-bd"/>
</dbReference>
<reference evidence="5 6" key="1">
    <citation type="submission" date="2023-07" db="EMBL/GenBank/DDBJ databases">
        <title>Sequencing the genomes of 1000 actinobacteria strains.</title>
        <authorList>
            <person name="Klenk H.-P."/>
        </authorList>
    </citation>
    <scope>NUCLEOTIDE SEQUENCE [LARGE SCALE GENOMIC DNA]</scope>
    <source>
        <strain evidence="5 6">DSM 15539</strain>
    </source>
</reference>
<evidence type="ECO:0000313" key="6">
    <source>
        <dbReference type="Proteomes" id="UP001266099"/>
    </source>
</evidence>
<evidence type="ECO:0000259" key="4">
    <source>
        <dbReference type="PROSITE" id="PS50893"/>
    </source>
</evidence>
<organism evidence="5 6">
    <name type="scientific">Arcanobacterium hippocoleae</name>
    <dbReference type="NCBI Taxonomy" id="149017"/>
    <lineage>
        <taxon>Bacteria</taxon>
        <taxon>Bacillati</taxon>
        <taxon>Actinomycetota</taxon>
        <taxon>Actinomycetes</taxon>
        <taxon>Actinomycetales</taxon>
        <taxon>Actinomycetaceae</taxon>
        <taxon>Arcanobacterium</taxon>
    </lineage>
</organism>
<comment type="similarity">
    <text evidence="1">Belongs to the ABC transporter superfamily.</text>
</comment>
<name>A0ABU1T296_9ACTO</name>
<dbReference type="PANTHER" id="PTHR24220">
    <property type="entry name" value="IMPORT ATP-BINDING PROTEIN"/>
    <property type="match status" value="1"/>
</dbReference>
<dbReference type="Proteomes" id="UP001266099">
    <property type="component" value="Unassembled WGS sequence"/>
</dbReference>
<evidence type="ECO:0000256" key="3">
    <source>
        <dbReference type="ARBA" id="ARBA00022840"/>
    </source>
</evidence>
<dbReference type="InterPro" id="IPR015854">
    <property type="entry name" value="ABC_transpr_LolD-like"/>
</dbReference>
<dbReference type="Pfam" id="PF00005">
    <property type="entry name" value="ABC_tran"/>
    <property type="match status" value="1"/>
</dbReference>
<evidence type="ECO:0000256" key="1">
    <source>
        <dbReference type="ARBA" id="ARBA00005417"/>
    </source>
</evidence>
<accession>A0ABU1T296</accession>
<gene>
    <name evidence="5" type="ORF">J2S36_001050</name>
</gene>
<evidence type="ECO:0000256" key="2">
    <source>
        <dbReference type="ARBA" id="ARBA00022741"/>
    </source>
</evidence>
<feature type="domain" description="ABC transporter" evidence="4">
    <location>
        <begin position="2"/>
        <end position="217"/>
    </location>
</feature>
<dbReference type="InterPro" id="IPR027417">
    <property type="entry name" value="P-loop_NTPase"/>
</dbReference>
<comment type="caution">
    <text evidence="5">The sequence shown here is derived from an EMBL/GenBank/DDBJ whole genome shotgun (WGS) entry which is preliminary data.</text>
</comment>
<keyword evidence="6" id="KW-1185">Reference proteome</keyword>
<keyword evidence="2" id="KW-0547">Nucleotide-binding</keyword>
<dbReference type="SMART" id="SM00382">
    <property type="entry name" value="AAA"/>
    <property type="match status" value="1"/>
</dbReference>
<sequence length="217" mass="23657">MIEIQNLTFGYRKGEPIFDRLTASFSAQSIAIMGKSGAGKSTLLQLLQGRLRPETGKIKVLGYNLADFRSYTKISAFRREHLGIVPQIPTFIDELDAQTNVAISAAISGTPMDKAMRQARTMLLKCGVDPTQPVPTLSGGERGRVAVCRSLITEPELILADEPSAALDVPTARNIVQLLLKSPKAKSVLLVTHDEMIANMCELVVNLDEIISHKQNS</sequence>
<keyword evidence="3 5" id="KW-0067">ATP-binding</keyword>
<proteinExistence type="inferred from homology"/>
<dbReference type="PROSITE" id="PS50893">
    <property type="entry name" value="ABC_TRANSPORTER_2"/>
    <property type="match status" value="1"/>
</dbReference>
<protein>
    <submittedName>
        <fullName evidence="5">ABC transport system ATP-binding protein</fullName>
    </submittedName>
</protein>
<dbReference type="EMBL" id="JAVDUJ010000001">
    <property type="protein sequence ID" value="MDR6939507.1"/>
    <property type="molecule type" value="Genomic_DNA"/>
</dbReference>
<dbReference type="PANTHER" id="PTHR24220:SF689">
    <property type="entry name" value="LIPOPROTEIN-RELEASING SYSTEM ATP-BINDING PROTEIN LOLD"/>
    <property type="match status" value="1"/>
</dbReference>
<dbReference type="InterPro" id="IPR003593">
    <property type="entry name" value="AAA+_ATPase"/>
</dbReference>